<protein>
    <submittedName>
        <fullName evidence="6">Glycosyltransferase family 2 protein</fullName>
    </submittedName>
</protein>
<dbReference type="InterPro" id="IPR029044">
    <property type="entry name" value="Nucleotide-diphossugar_trans"/>
</dbReference>
<reference evidence="6 7" key="1">
    <citation type="submission" date="2020-03" db="EMBL/GenBank/DDBJ databases">
        <title>Draft Genome Sequence of 2-Methylisoborneol Producing Pseudanabaena yagii Strain GIHE-NHR1 Isolated from North Han River in South Korea.</title>
        <authorList>
            <person name="Jeong J."/>
        </authorList>
    </citation>
    <scope>NUCLEOTIDE SEQUENCE [LARGE SCALE GENOMIC DNA]</scope>
    <source>
        <strain evidence="6 7">GIHE-NHR1</strain>
    </source>
</reference>
<evidence type="ECO:0000256" key="1">
    <source>
        <dbReference type="ARBA" id="ARBA00004776"/>
    </source>
</evidence>
<gene>
    <name evidence="6" type="ORF">HC246_10460</name>
</gene>
<comment type="pathway">
    <text evidence="1">Cell wall biogenesis; cell wall polysaccharide biosynthesis.</text>
</comment>
<evidence type="ECO:0000256" key="4">
    <source>
        <dbReference type="ARBA" id="ARBA00022679"/>
    </source>
</evidence>
<dbReference type="SUPFAM" id="SSF53448">
    <property type="entry name" value="Nucleotide-diphospho-sugar transferases"/>
    <property type="match status" value="1"/>
</dbReference>
<dbReference type="InterPro" id="IPR001173">
    <property type="entry name" value="Glyco_trans_2-like"/>
</dbReference>
<keyword evidence="7" id="KW-1185">Reference proteome</keyword>
<dbReference type="PANTHER" id="PTHR43179:SF12">
    <property type="entry name" value="GALACTOFURANOSYLTRANSFERASE GLFT2"/>
    <property type="match status" value="1"/>
</dbReference>
<comment type="similarity">
    <text evidence="2">Belongs to the glycosyltransferase 2 family.</text>
</comment>
<dbReference type="Gene3D" id="3.90.550.10">
    <property type="entry name" value="Spore Coat Polysaccharide Biosynthesis Protein SpsA, Chain A"/>
    <property type="match status" value="1"/>
</dbReference>
<dbReference type="Proteomes" id="UP000738376">
    <property type="component" value="Unassembled WGS sequence"/>
</dbReference>
<accession>A0ABX1LQN5</accession>
<organism evidence="6 7">
    <name type="scientific">Pseudanabaena yagii GIHE-NHR1</name>
    <dbReference type="NCBI Taxonomy" id="2722753"/>
    <lineage>
        <taxon>Bacteria</taxon>
        <taxon>Bacillati</taxon>
        <taxon>Cyanobacteriota</taxon>
        <taxon>Cyanophyceae</taxon>
        <taxon>Pseudanabaenales</taxon>
        <taxon>Pseudanabaenaceae</taxon>
        <taxon>Pseudanabaena</taxon>
        <taxon>Pseudanabaena yagii</taxon>
    </lineage>
</organism>
<name>A0ABX1LQN5_9CYAN</name>
<evidence type="ECO:0000259" key="5">
    <source>
        <dbReference type="Pfam" id="PF00535"/>
    </source>
</evidence>
<dbReference type="RefSeq" id="WP_169363338.1">
    <property type="nucleotide sequence ID" value="NZ_JAAVJL010000001.1"/>
</dbReference>
<proteinExistence type="inferred from homology"/>
<evidence type="ECO:0000313" key="6">
    <source>
        <dbReference type="EMBL" id="NMF58432.1"/>
    </source>
</evidence>
<feature type="domain" description="Glycosyltransferase 2-like" evidence="5">
    <location>
        <begin position="5"/>
        <end position="130"/>
    </location>
</feature>
<dbReference type="PANTHER" id="PTHR43179">
    <property type="entry name" value="RHAMNOSYLTRANSFERASE WBBL"/>
    <property type="match status" value="1"/>
</dbReference>
<dbReference type="EMBL" id="JAAVJL010000001">
    <property type="protein sequence ID" value="NMF58432.1"/>
    <property type="molecule type" value="Genomic_DNA"/>
</dbReference>
<evidence type="ECO:0000256" key="3">
    <source>
        <dbReference type="ARBA" id="ARBA00022676"/>
    </source>
</evidence>
<evidence type="ECO:0000313" key="7">
    <source>
        <dbReference type="Proteomes" id="UP000738376"/>
    </source>
</evidence>
<dbReference type="Pfam" id="PF00535">
    <property type="entry name" value="Glycos_transf_2"/>
    <property type="match status" value="1"/>
</dbReference>
<evidence type="ECO:0000256" key="2">
    <source>
        <dbReference type="ARBA" id="ARBA00006739"/>
    </source>
</evidence>
<keyword evidence="4" id="KW-0808">Transferase</keyword>
<keyword evidence="3" id="KW-0328">Glycosyltransferase</keyword>
<comment type="caution">
    <text evidence="6">The sequence shown here is derived from an EMBL/GenBank/DDBJ whole genome shotgun (WGS) entry which is preliminary data.</text>
</comment>
<sequence>MQTYIIIPVHNRKTLTLACLANLKTNGYLPKYHVIVVDDGSNDGTTEEVHEVYPEVIVLKGDGNLWWTGAIALGMQYAYEQGATHFIWLNDDCLTTPETLDLLIDFLQSNPNSIVGASCYAEDSGLLIETGVKGRVRIKALEHEVADVDGLSGYCVAMPVSIFKKIGLPDARKFRQYAGDGMYTLKAARAGFKVCILGKAKVTLVEEKDPIHNFSNYLQKKNNRNFKSIFWDYKSPYHLPTQFYYHTYKYGTLIGFPLFTAKLLSWLVRFYG</sequence>